<evidence type="ECO:0000256" key="1">
    <source>
        <dbReference type="SAM" id="MobiDB-lite"/>
    </source>
</evidence>
<feature type="compositionally biased region" description="Basic residues" evidence="1">
    <location>
        <begin position="141"/>
        <end position="151"/>
    </location>
</feature>
<keyword evidence="3" id="KW-1185">Reference proteome</keyword>
<accession>A0A151JB49</accession>
<feature type="region of interest" description="Disordered" evidence="1">
    <location>
        <begin position="396"/>
        <end position="467"/>
    </location>
</feature>
<dbReference type="EMBL" id="KQ979220">
    <property type="protein sequence ID" value="KYN22229.1"/>
    <property type="molecule type" value="Genomic_DNA"/>
</dbReference>
<dbReference type="Proteomes" id="UP000078492">
    <property type="component" value="Unassembled WGS sequence"/>
</dbReference>
<proteinExistence type="predicted"/>
<feature type="region of interest" description="Disordered" evidence="1">
    <location>
        <begin position="26"/>
        <end position="54"/>
    </location>
</feature>
<feature type="region of interest" description="Disordered" evidence="1">
    <location>
        <begin position="104"/>
        <end position="159"/>
    </location>
</feature>
<gene>
    <name evidence="2" type="ORF">ALC57_05376</name>
</gene>
<feature type="region of interest" description="Disordered" evidence="1">
    <location>
        <begin position="317"/>
        <end position="377"/>
    </location>
</feature>
<dbReference type="AlphaFoldDB" id="A0A151JB49"/>
<organism evidence="2 3">
    <name type="scientific">Trachymyrmex cornetzi</name>
    <dbReference type="NCBI Taxonomy" id="471704"/>
    <lineage>
        <taxon>Eukaryota</taxon>
        <taxon>Metazoa</taxon>
        <taxon>Ecdysozoa</taxon>
        <taxon>Arthropoda</taxon>
        <taxon>Hexapoda</taxon>
        <taxon>Insecta</taxon>
        <taxon>Pterygota</taxon>
        <taxon>Neoptera</taxon>
        <taxon>Endopterygota</taxon>
        <taxon>Hymenoptera</taxon>
        <taxon>Apocrita</taxon>
        <taxon>Aculeata</taxon>
        <taxon>Formicoidea</taxon>
        <taxon>Formicidae</taxon>
        <taxon>Myrmicinae</taxon>
        <taxon>Trachymyrmex</taxon>
    </lineage>
</organism>
<name>A0A151JB49_9HYME</name>
<reference evidence="2 3" key="1">
    <citation type="submission" date="2015-09" db="EMBL/GenBank/DDBJ databases">
        <title>Trachymyrmex cornetzi WGS genome.</title>
        <authorList>
            <person name="Nygaard S."/>
            <person name="Hu H."/>
            <person name="Boomsma J."/>
            <person name="Zhang G."/>
        </authorList>
    </citation>
    <scope>NUCLEOTIDE SEQUENCE [LARGE SCALE GENOMIC DNA]</scope>
    <source>
        <strain evidence="2">Tcor2-1</strain>
        <tissue evidence="2">Whole body</tissue>
    </source>
</reference>
<feature type="compositionally biased region" description="Basic and acidic residues" evidence="1">
    <location>
        <begin position="429"/>
        <end position="442"/>
    </location>
</feature>
<evidence type="ECO:0000313" key="2">
    <source>
        <dbReference type="EMBL" id="KYN22229.1"/>
    </source>
</evidence>
<evidence type="ECO:0000313" key="3">
    <source>
        <dbReference type="Proteomes" id="UP000078492"/>
    </source>
</evidence>
<sequence>MTATPKKRKELRLRLDRVDVRNYMANVPAAGPKERAPTSARVEAPLPRRGRSSKYPKEMRIRVVEGEIVNSPIAESVSVGTPVQSGSAKDLDIVDLSSWASSMEGIGVETEQGDSTTGGETIPPTAEDSGDLSSSFDQVPRKGKKRGRKPKGTNCPRSHALSKLSSKLMDYEDDELDRIDFFKVTKRDGHGLKKRKGLVECNLDDKLTSGQKDAIEEITMLFPQMSPKTVMVETLRVLEIAGEAERKTQSMKGDFRRHIKVGVNVAKVAVQRLASEIVKCTGPVDETRDANMALEREIVKLRQEVYTLRRERTTMKGQIKALQQTVEELREESRRRSRGRSRASSSEGEAHGGGSPVVTRGRARGESRPTGRFLRGQDEGWIGELGLGDALGPESSILPSDYPASGEAWTEAKSKRARARKRARKKVRKDPVPEEVRAEKSVGKGPGRAGMSPPRPGVEAPECDVPEPEVTCRGRACAVGHRVAPPRPPCLIPAIEVWETRGNDLQREQETLDSGHREHQRCW</sequence>
<protein>
    <submittedName>
        <fullName evidence="2">Uncharacterized protein</fullName>
    </submittedName>
</protein>
<feature type="compositionally biased region" description="Basic residues" evidence="1">
    <location>
        <begin position="415"/>
        <end position="428"/>
    </location>
</feature>